<feature type="transmembrane region" description="Helical" evidence="5">
    <location>
        <begin position="315"/>
        <end position="336"/>
    </location>
</feature>
<keyword evidence="7" id="KW-1185">Reference proteome</keyword>
<name>E3LGM6_CAERE</name>
<dbReference type="STRING" id="31234.E3LGM6"/>
<accession>E3LGM6</accession>
<organism evidence="7">
    <name type="scientific">Caenorhabditis remanei</name>
    <name type="common">Caenorhabditis vulgaris</name>
    <dbReference type="NCBI Taxonomy" id="31234"/>
    <lineage>
        <taxon>Eukaryota</taxon>
        <taxon>Metazoa</taxon>
        <taxon>Ecdysozoa</taxon>
        <taxon>Nematoda</taxon>
        <taxon>Chromadorea</taxon>
        <taxon>Rhabditida</taxon>
        <taxon>Rhabditina</taxon>
        <taxon>Rhabditomorpha</taxon>
        <taxon>Rhabditoidea</taxon>
        <taxon>Rhabditidae</taxon>
        <taxon>Peloderinae</taxon>
        <taxon>Caenorhabditis</taxon>
    </lineage>
</organism>
<dbReference type="eggNOG" id="ENOG502TH2W">
    <property type="taxonomic scope" value="Eukaryota"/>
</dbReference>
<evidence type="ECO:0000256" key="3">
    <source>
        <dbReference type="ARBA" id="ARBA00022989"/>
    </source>
</evidence>
<dbReference type="EMBL" id="DS268408">
    <property type="protein sequence ID" value="EFO85937.1"/>
    <property type="molecule type" value="Genomic_DNA"/>
</dbReference>
<feature type="transmembrane region" description="Helical" evidence="5">
    <location>
        <begin position="52"/>
        <end position="71"/>
    </location>
</feature>
<dbReference type="Pfam" id="PF02117">
    <property type="entry name" value="7TM_GPCR_Sra"/>
    <property type="match status" value="1"/>
</dbReference>
<gene>
    <name evidence="6" type="primary">Cre-sra-13</name>
    <name evidence="6" type="ORF">CRE_01588</name>
</gene>
<evidence type="ECO:0000256" key="1">
    <source>
        <dbReference type="ARBA" id="ARBA00004141"/>
    </source>
</evidence>
<evidence type="ECO:0000313" key="6">
    <source>
        <dbReference type="EMBL" id="EFO85937.1"/>
    </source>
</evidence>
<dbReference type="AlphaFoldDB" id="E3LGM6"/>
<evidence type="ECO:0000313" key="7">
    <source>
        <dbReference type="Proteomes" id="UP000008281"/>
    </source>
</evidence>
<dbReference type="InParanoid" id="E3LGM6"/>
<dbReference type="HOGENOM" id="CLU_048025_0_1_1"/>
<dbReference type="GO" id="GO:0004930">
    <property type="term" value="F:G protein-coupled receptor activity"/>
    <property type="evidence" value="ECO:0007669"/>
    <property type="project" value="InterPro"/>
</dbReference>
<sequence>MSISSPNSSDIPFLDSNNSSFVADIPVGMAIISSQNRTCASETLLESYRSPIYTLQIIFNCLIPIASMFFLGKATYQLCTQSIIQYSTRVLLITTIMFAACHQAAYFSFKVSISLFSYFYSDLLHTMLFKLSDPCFLQRSSYDCRFISIASTAGNCGMTLTQLAMSIDRALALTFPKSYYKLKSLPGYIMASVVIVLSFSIWFLLTINDPLTGYLNHCGFYPSYSTANFESMLDATMVIATLNLIFDSGLMYYARQQILWKRSYQFLNRFESRISLNCTQAVFVISVCECLSFAVSSGLMKLLMSVGKNISTVTYYTLLSLFYTSPYSCLLLPILISKVLVYIRNQRTIGILSLRSEKQDLEEHHKRMKMAWK</sequence>
<protein>
    <submittedName>
        <fullName evidence="6">CRE-SRA-13 protein</fullName>
    </submittedName>
</protein>
<keyword evidence="3 5" id="KW-1133">Transmembrane helix</keyword>
<dbReference type="Proteomes" id="UP000008281">
    <property type="component" value="Unassembled WGS sequence"/>
</dbReference>
<keyword evidence="2 5" id="KW-0812">Transmembrane</keyword>
<feature type="transmembrane region" description="Helical" evidence="5">
    <location>
        <begin position="235"/>
        <end position="254"/>
    </location>
</feature>
<keyword evidence="4 5" id="KW-0472">Membrane</keyword>
<evidence type="ECO:0000256" key="2">
    <source>
        <dbReference type="ARBA" id="ARBA00022692"/>
    </source>
</evidence>
<proteinExistence type="predicted"/>
<evidence type="ECO:0000256" key="5">
    <source>
        <dbReference type="SAM" id="Phobius"/>
    </source>
</evidence>
<dbReference type="PANTHER" id="PTHR31357:SF15">
    <property type="entry name" value="SERPENTINE RECEPTOR CLASS ALPHA-13"/>
    <property type="match status" value="1"/>
</dbReference>
<dbReference type="InterPro" id="IPR051080">
    <property type="entry name" value="Nematode_rcpt-like_serp_alpha"/>
</dbReference>
<comment type="subcellular location">
    <subcellularLocation>
        <location evidence="1">Membrane</location>
        <topology evidence="1">Multi-pass membrane protein</topology>
    </subcellularLocation>
</comment>
<evidence type="ECO:0000256" key="4">
    <source>
        <dbReference type="ARBA" id="ARBA00023136"/>
    </source>
</evidence>
<dbReference type="GO" id="GO:0016020">
    <property type="term" value="C:membrane"/>
    <property type="evidence" value="ECO:0007669"/>
    <property type="project" value="UniProtKB-SubCell"/>
</dbReference>
<feature type="transmembrane region" description="Helical" evidence="5">
    <location>
        <begin position="185"/>
        <end position="205"/>
    </location>
</feature>
<dbReference type="PANTHER" id="PTHR31357">
    <property type="entry name" value="SERPENTINE RECEPTOR CLASS ALPHA-10"/>
    <property type="match status" value="1"/>
</dbReference>
<feature type="transmembrane region" description="Helical" evidence="5">
    <location>
        <begin position="274"/>
        <end position="295"/>
    </location>
</feature>
<dbReference type="GO" id="GO:0004984">
    <property type="term" value="F:olfactory receptor activity"/>
    <property type="evidence" value="ECO:0007669"/>
    <property type="project" value="TreeGrafter"/>
</dbReference>
<dbReference type="SUPFAM" id="SSF81321">
    <property type="entry name" value="Family A G protein-coupled receptor-like"/>
    <property type="match status" value="1"/>
</dbReference>
<reference evidence="6" key="1">
    <citation type="submission" date="2007-07" db="EMBL/GenBank/DDBJ databases">
        <title>PCAP assembly of the Caenorhabditis remanei genome.</title>
        <authorList>
            <consortium name="The Caenorhabditis remanei Sequencing Consortium"/>
            <person name="Wilson R.K."/>
        </authorList>
    </citation>
    <scope>NUCLEOTIDE SEQUENCE [LARGE SCALE GENOMIC DNA]</scope>
    <source>
        <strain evidence="6">PB4641</strain>
    </source>
</reference>
<dbReference type="FunCoup" id="E3LGM6">
    <property type="interactions" value="8"/>
</dbReference>
<dbReference type="OrthoDB" id="5849660at2759"/>
<dbReference type="InterPro" id="IPR000344">
    <property type="entry name" value="7TM_GPCR_serpentine_rcpt_Sra"/>
</dbReference>
<dbReference type="OMA" id="NHCGFYP"/>